<dbReference type="Proteomes" id="UP000014760">
    <property type="component" value="Unassembled WGS sequence"/>
</dbReference>
<evidence type="ECO:0000313" key="5">
    <source>
        <dbReference type="Proteomes" id="UP000014760"/>
    </source>
</evidence>
<dbReference type="InterPro" id="IPR050648">
    <property type="entry name" value="F-box_LRR-repeat"/>
</dbReference>
<dbReference type="EMBL" id="AMQN01002340">
    <property type="status" value="NOT_ANNOTATED_CDS"/>
    <property type="molecule type" value="Genomic_DNA"/>
</dbReference>
<organism evidence="3">
    <name type="scientific">Capitella teleta</name>
    <name type="common">Polychaete worm</name>
    <dbReference type="NCBI Taxonomy" id="283909"/>
    <lineage>
        <taxon>Eukaryota</taxon>
        <taxon>Metazoa</taxon>
        <taxon>Spiralia</taxon>
        <taxon>Lophotrochozoa</taxon>
        <taxon>Annelida</taxon>
        <taxon>Polychaeta</taxon>
        <taxon>Sedentaria</taxon>
        <taxon>Scolecida</taxon>
        <taxon>Capitellidae</taxon>
        <taxon>Capitella</taxon>
    </lineage>
</organism>
<evidence type="ECO:0000256" key="1">
    <source>
        <dbReference type="ARBA" id="ARBA00022786"/>
    </source>
</evidence>
<protein>
    <recommendedName>
        <fullName evidence="2">F-box/LRR-repeat protein 15-like leucin rich repeat domain-containing protein</fullName>
    </recommendedName>
</protein>
<dbReference type="PANTHER" id="PTHR13382">
    <property type="entry name" value="MITOCHONDRIAL ATP SYNTHASE COUPLING FACTOR B"/>
    <property type="match status" value="1"/>
</dbReference>
<reference evidence="3 5" key="2">
    <citation type="journal article" date="2013" name="Nature">
        <title>Insights into bilaterian evolution from three spiralian genomes.</title>
        <authorList>
            <person name="Simakov O."/>
            <person name="Marletaz F."/>
            <person name="Cho S.J."/>
            <person name="Edsinger-Gonzales E."/>
            <person name="Havlak P."/>
            <person name="Hellsten U."/>
            <person name="Kuo D.H."/>
            <person name="Larsson T."/>
            <person name="Lv J."/>
            <person name="Arendt D."/>
            <person name="Savage R."/>
            <person name="Osoegawa K."/>
            <person name="de Jong P."/>
            <person name="Grimwood J."/>
            <person name="Chapman J.A."/>
            <person name="Shapiro H."/>
            <person name="Aerts A."/>
            <person name="Otillar R.P."/>
            <person name="Terry A.Y."/>
            <person name="Boore J.L."/>
            <person name="Grigoriev I.V."/>
            <person name="Lindberg D.R."/>
            <person name="Seaver E.C."/>
            <person name="Weisblat D.A."/>
            <person name="Putnam N.H."/>
            <person name="Rokhsar D.S."/>
        </authorList>
    </citation>
    <scope>NUCLEOTIDE SEQUENCE</scope>
    <source>
        <strain evidence="3 5">I ESC-2004</strain>
    </source>
</reference>
<keyword evidence="5" id="KW-1185">Reference proteome</keyword>
<reference evidence="4" key="3">
    <citation type="submission" date="2015-06" db="UniProtKB">
        <authorList>
            <consortium name="EnsemblMetazoa"/>
        </authorList>
    </citation>
    <scope>IDENTIFICATION</scope>
</reference>
<accession>R7TPX1</accession>
<sequence>MFICSLNTLEMFGCFSITANALTDISQHCKGLLTLNMGQCWKLSDGSISQLSASLGLVENLDVRGCKQVQDATVRQILLNCPRLRTLAIANIPDLTNESLVSIATLCPSIRCGGNSCCHAFLILKFHVLRSLDLCGCSGLTNTGIKVLAQSADSLTYLDLSSSKATNQRLEEYH</sequence>
<dbReference type="EnsemblMetazoa" id="CapteT92140">
    <property type="protein sequence ID" value="CapteP92140"/>
    <property type="gene ID" value="CapteG92140"/>
</dbReference>
<dbReference type="InterPro" id="IPR032675">
    <property type="entry name" value="LRR_dom_sf"/>
</dbReference>
<dbReference type="EMBL" id="KB308962">
    <property type="protein sequence ID" value="ELT95928.1"/>
    <property type="molecule type" value="Genomic_DNA"/>
</dbReference>
<dbReference type="Pfam" id="PF25372">
    <property type="entry name" value="DUF7885"/>
    <property type="match status" value="1"/>
</dbReference>
<keyword evidence="1" id="KW-0833">Ubl conjugation pathway</keyword>
<dbReference type="OrthoDB" id="10257471at2759"/>
<evidence type="ECO:0000313" key="3">
    <source>
        <dbReference type="EMBL" id="ELT95928.1"/>
    </source>
</evidence>
<evidence type="ECO:0000259" key="2">
    <source>
        <dbReference type="Pfam" id="PF25372"/>
    </source>
</evidence>
<gene>
    <name evidence="3" type="ORF">CAPTEDRAFT_92140</name>
</gene>
<dbReference type="InterPro" id="IPR057207">
    <property type="entry name" value="FBXL15_LRR"/>
</dbReference>
<feature type="domain" description="F-box/LRR-repeat protein 15-like leucin rich repeat" evidence="2">
    <location>
        <begin position="5"/>
        <end position="111"/>
    </location>
</feature>
<dbReference type="STRING" id="283909.R7TPX1"/>
<proteinExistence type="predicted"/>
<name>R7TPX1_CAPTE</name>
<dbReference type="PANTHER" id="PTHR13382:SF7">
    <property type="entry name" value="LEUCINE-RICH REPEAT-CONTAINING PROTEIN"/>
    <property type="match status" value="1"/>
</dbReference>
<reference evidence="5" key="1">
    <citation type="submission" date="2012-12" db="EMBL/GenBank/DDBJ databases">
        <authorList>
            <person name="Hellsten U."/>
            <person name="Grimwood J."/>
            <person name="Chapman J.A."/>
            <person name="Shapiro H."/>
            <person name="Aerts A."/>
            <person name="Otillar R.P."/>
            <person name="Terry A.Y."/>
            <person name="Boore J.L."/>
            <person name="Simakov O."/>
            <person name="Marletaz F."/>
            <person name="Cho S.-J."/>
            <person name="Edsinger-Gonzales E."/>
            <person name="Havlak P."/>
            <person name="Kuo D.-H."/>
            <person name="Larsson T."/>
            <person name="Lv J."/>
            <person name="Arendt D."/>
            <person name="Savage R."/>
            <person name="Osoegawa K."/>
            <person name="de Jong P."/>
            <person name="Lindberg D.R."/>
            <person name="Seaver E.C."/>
            <person name="Weisblat D.A."/>
            <person name="Putnam N.H."/>
            <person name="Grigoriev I.V."/>
            <person name="Rokhsar D.S."/>
        </authorList>
    </citation>
    <scope>NUCLEOTIDE SEQUENCE</scope>
    <source>
        <strain evidence="5">I ESC-2004</strain>
    </source>
</reference>
<evidence type="ECO:0000313" key="4">
    <source>
        <dbReference type="EnsemblMetazoa" id="CapteP92140"/>
    </source>
</evidence>
<dbReference type="InterPro" id="IPR006553">
    <property type="entry name" value="Leu-rich_rpt_Cys-con_subtyp"/>
</dbReference>
<dbReference type="HOGENOM" id="CLU_1541587_0_0_1"/>
<dbReference type="SUPFAM" id="SSF52047">
    <property type="entry name" value="RNI-like"/>
    <property type="match status" value="1"/>
</dbReference>
<dbReference type="GO" id="GO:0005737">
    <property type="term" value="C:cytoplasm"/>
    <property type="evidence" value="ECO:0007669"/>
    <property type="project" value="TreeGrafter"/>
</dbReference>
<dbReference type="SMART" id="SM00367">
    <property type="entry name" value="LRR_CC"/>
    <property type="match status" value="5"/>
</dbReference>
<dbReference type="OMA" id="PRITEDC"/>
<dbReference type="Gene3D" id="3.80.10.10">
    <property type="entry name" value="Ribonuclease Inhibitor"/>
    <property type="match status" value="2"/>
</dbReference>
<dbReference type="AlphaFoldDB" id="R7TPX1"/>